<name>A0A8H6I1J6_9AGAR</name>
<dbReference type="Proteomes" id="UP000521943">
    <property type="component" value="Unassembled WGS sequence"/>
</dbReference>
<gene>
    <name evidence="2" type="ORF">DFP72DRAFT_896322</name>
</gene>
<sequence>MDFLKKAAESAIQANSTSSNTSSNYDNAQNNVNNNETPYNDAQNKNNVENTETSNNYNNGNNGNNGNGNGKGGEMKTGNAVVDGLIGKVSGAIGQKAEEREDFLDKAIDVFQDKVLKQDQSNESASEQATDRMVAQGIKTGYKQFTGKDFPTM</sequence>
<proteinExistence type="predicted"/>
<protein>
    <submittedName>
        <fullName evidence="2">Uncharacterized protein</fullName>
    </submittedName>
</protein>
<comment type="caution">
    <text evidence="2">The sequence shown here is derived from an EMBL/GenBank/DDBJ whole genome shotgun (WGS) entry which is preliminary data.</text>
</comment>
<dbReference type="OrthoDB" id="3050608at2759"/>
<evidence type="ECO:0000313" key="2">
    <source>
        <dbReference type="EMBL" id="KAF6755723.1"/>
    </source>
</evidence>
<evidence type="ECO:0000313" key="3">
    <source>
        <dbReference type="Proteomes" id="UP000521943"/>
    </source>
</evidence>
<keyword evidence="3" id="KW-1185">Reference proteome</keyword>
<feature type="compositionally biased region" description="Low complexity" evidence="1">
    <location>
        <begin position="44"/>
        <end position="62"/>
    </location>
</feature>
<evidence type="ECO:0000256" key="1">
    <source>
        <dbReference type="SAM" id="MobiDB-lite"/>
    </source>
</evidence>
<accession>A0A8H6I1J6</accession>
<reference evidence="2 3" key="1">
    <citation type="submission" date="2020-07" db="EMBL/GenBank/DDBJ databases">
        <title>Comparative genomics of pyrophilous fungi reveals a link between fire events and developmental genes.</title>
        <authorList>
            <consortium name="DOE Joint Genome Institute"/>
            <person name="Steindorff A.S."/>
            <person name="Carver A."/>
            <person name="Calhoun S."/>
            <person name="Stillman K."/>
            <person name="Liu H."/>
            <person name="Lipzen A."/>
            <person name="Pangilinan J."/>
            <person name="Labutti K."/>
            <person name="Bruns T.D."/>
            <person name="Grigoriev I.V."/>
        </authorList>
    </citation>
    <scope>NUCLEOTIDE SEQUENCE [LARGE SCALE GENOMIC DNA]</scope>
    <source>
        <strain evidence="2 3">CBS 144469</strain>
    </source>
</reference>
<feature type="compositionally biased region" description="Low complexity" evidence="1">
    <location>
        <begin position="15"/>
        <end position="35"/>
    </location>
</feature>
<feature type="region of interest" description="Disordered" evidence="1">
    <location>
        <begin position="1"/>
        <end position="78"/>
    </location>
</feature>
<organism evidence="2 3">
    <name type="scientific">Ephemerocybe angulata</name>
    <dbReference type="NCBI Taxonomy" id="980116"/>
    <lineage>
        <taxon>Eukaryota</taxon>
        <taxon>Fungi</taxon>
        <taxon>Dikarya</taxon>
        <taxon>Basidiomycota</taxon>
        <taxon>Agaricomycotina</taxon>
        <taxon>Agaricomycetes</taxon>
        <taxon>Agaricomycetidae</taxon>
        <taxon>Agaricales</taxon>
        <taxon>Agaricineae</taxon>
        <taxon>Psathyrellaceae</taxon>
        <taxon>Ephemerocybe</taxon>
    </lineage>
</organism>
<dbReference type="EMBL" id="JACGCI010000029">
    <property type="protein sequence ID" value="KAF6755723.1"/>
    <property type="molecule type" value="Genomic_DNA"/>
</dbReference>
<feature type="compositionally biased region" description="Gly residues" evidence="1">
    <location>
        <begin position="63"/>
        <end position="72"/>
    </location>
</feature>
<dbReference type="AlphaFoldDB" id="A0A8H6I1J6"/>